<evidence type="ECO:0000256" key="3">
    <source>
        <dbReference type="ARBA" id="ARBA00022723"/>
    </source>
</evidence>
<dbReference type="GO" id="GO:0020037">
    <property type="term" value="F:heme binding"/>
    <property type="evidence" value="ECO:0007669"/>
    <property type="project" value="InterPro"/>
</dbReference>
<evidence type="ECO:0000256" key="4">
    <source>
        <dbReference type="ARBA" id="ARBA00022982"/>
    </source>
</evidence>
<keyword evidence="6" id="KW-0732">Signal</keyword>
<keyword evidence="1" id="KW-0813">Transport</keyword>
<name>A0A643FAS4_IDEDE</name>
<keyword evidence="4" id="KW-0249">Electron transport</keyword>
<evidence type="ECO:0000259" key="7">
    <source>
        <dbReference type="SMART" id="SM00887"/>
    </source>
</evidence>
<protein>
    <submittedName>
        <fullName evidence="8">Chlorate reductase subunit gamma</fullName>
    </submittedName>
</protein>
<gene>
    <name evidence="8" type="ORF">F7Q92_12220</name>
</gene>
<evidence type="ECO:0000256" key="5">
    <source>
        <dbReference type="ARBA" id="ARBA00023004"/>
    </source>
</evidence>
<dbReference type="SMART" id="SM00887">
    <property type="entry name" value="EB_dh"/>
    <property type="match status" value="1"/>
</dbReference>
<dbReference type="Pfam" id="PF09459">
    <property type="entry name" value="EB_dh"/>
    <property type="match status" value="1"/>
</dbReference>
<feature type="chain" id="PRO_5025022511" evidence="6">
    <location>
        <begin position="27"/>
        <end position="239"/>
    </location>
</feature>
<evidence type="ECO:0000313" key="9">
    <source>
        <dbReference type="Proteomes" id="UP000430120"/>
    </source>
</evidence>
<dbReference type="Gene3D" id="2.60.40.1190">
    <property type="match status" value="1"/>
</dbReference>
<dbReference type="EMBL" id="VZPB01000026">
    <property type="protein sequence ID" value="KAB0581245.1"/>
    <property type="molecule type" value="Genomic_DNA"/>
</dbReference>
<accession>A0A643FAS4</accession>
<keyword evidence="2" id="KW-0349">Heme</keyword>
<keyword evidence="5" id="KW-0408">Iron</keyword>
<dbReference type="OrthoDB" id="9772663at2"/>
<proteinExistence type="predicted"/>
<feature type="signal peptide" evidence="6">
    <location>
        <begin position="1"/>
        <end position="26"/>
    </location>
</feature>
<dbReference type="InterPro" id="IPR017838">
    <property type="entry name" value="DMSO_Rdtase_II_haem_b-bd_su"/>
</dbReference>
<dbReference type="RefSeq" id="WP_151124415.1">
    <property type="nucleotide sequence ID" value="NZ_CP088082.1"/>
</dbReference>
<evidence type="ECO:0000256" key="2">
    <source>
        <dbReference type="ARBA" id="ARBA00022617"/>
    </source>
</evidence>
<sequence>MKTNILVKRMAVIGLAVAAACTGAAAAAQGAVPQAQRIIRVLSVAGGDAASPQAAVWKKAPTTQVTLLTAFPGHISIVGTAATQKLAAQAVRASGRLFVKLAWSDRTANTVMKDTDQFLDGAAVEFPVNGKVATLPFMGDPVNVVNVWHWRADGRTLNLLAKGFGTSTPVPTEDLRSASVRTGDGWEVVLSRPLRVKAEEGANLQGRRTMPIGFAAWDGENQERDGLKAVTMEWWQLRF</sequence>
<dbReference type="Proteomes" id="UP000430120">
    <property type="component" value="Unassembled WGS sequence"/>
</dbReference>
<evidence type="ECO:0000256" key="1">
    <source>
        <dbReference type="ARBA" id="ARBA00022448"/>
    </source>
</evidence>
<dbReference type="NCBIfam" id="TIGR03477">
    <property type="entry name" value="DMSO_red_II_gam"/>
    <property type="match status" value="1"/>
</dbReference>
<dbReference type="CDD" id="cd09623">
    <property type="entry name" value="DOMON_EBDH"/>
    <property type="match status" value="1"/>
</dbReference>
<dbReference type="InterPro" id="IPR019020">
    <property type="entry name" value="Cyt-c552/DMSO_Rdtase_haem-bd"/>
</dbReference>
<dbReference type="PROSITE" id="PS51257">
    <property type="entry name" value="PROKAR_LIPOPROTEIN"/>
    <property type="match status" value="1"/>
</dbReference>
<reference evidence="8 9" key="1">
    <citation type="submission" date="2019-09" db="EMBL/GenBank/DDBJ databases">
        <title>Draft genome sequences of 48 bacterial type strains from the CCUG.</title>
        <authorList>
            <person name="Tunovic T."/>
            <person name="Pineiro-Iglesias B."/>
            <person name="Unosson C."/>
            <person name="Inganas E."/>
            <person name="Ohlen M."/>
            <person name="Cardew S."/>
            <person name="Jensie-Markopoulos S."/>
            <person name="Salva-Serra F."/>
            <person name="Jaen-Luchoro D."/>
            <person name="Karlsson R."/>
            <person name="Svensson-Stadler L."/>
            <person name="Chun J."/>
            <person name="Moore E."/>
        </authorList>
    </citation>
    <scope>NUCLEOTIDE SEQUENCE [LARGE SCALE GENOMIC DNA]</scope>
    <source>
        <strain evidence="8 9">CCUG 30977</strain>
    </source>
</reference>
<dbReference type="GO" id="GO:0042597">
    <property type="term" value="C:periplasmic space"/>
    <property type="evidence" value="ECO:0007669"/>
    <property type="project" value="InterPro"/>
</dbReference>
<dbReference type="GO" id="GO:0046872">
    <property type="term" value="F:metal ion binding"/>
    <property type="evidence" value="ECO:0007669"/>
    <property type="project" value="UniProtKB-KW"/>
</dbReference>
<keyword evidence="3" id="KW-0479">Metal-binding</keyword>
<comment type="caution">
    <text evidence="8">The sequence shown here is derived from an EMBL/GenBank/DDBJ whole genome shotgun (WGS) entry which is preliminary data.</text>
</comment>
<dbReference type="AlphaFoldDB" id="A0A643FAS4"/>
<organism evidence="8 9">
    <name type="scientific">Ideonella dechloratans</name>
    <dbReference type="NCBI Taxonomy" id="36863"/>
    <lineage>
        <taxon>Bacteria</taxon>
        <taxon>Pseudomonadati</taxon>
        <taxon>Pseudomonadota</taxon>
        <taxon>Betaproteobacteria</taxon>
        <taxon>Burkholderiales</taxon>
        <taxon>Sphaerotilaceae</taxon>
        <taxon>Ideonella</taxon>
    </lineage>
</organism>
<feature type="domain" description="Cytochrome c-552/DMSO reductase-like haem-binding" evidence="7">
    <location>
        <begin position="54"/>
        <end position="229"/>
    </location>
</feature>
<keyword evidence="9" id="KW-1185">Reference proteome</keyword>
<evidence type="ECO:0000256" key="6">
    <source>
        <dbReference type="SAM" id="SignalP"/>
    </source>
</evidence>
<evidence type="ECO:0000313" key="8">
    <source>
        <dbReference type="EMBL" id="KAB0581245.1"/>
    </source>
</evidence>